<protein>
    <submittedName>
        <fullName evidence="5">Tetratricopeptide repeat protein</fullName>
    </submittedName>
</protein>
<dbReference type="Gene3D" id="1.25.40.10">
    <property type="entry name" value="Tetratricopeptide repeat domain"/>
    <property type="match status" value="2"/>
</dbReference>
<keyword evidence="1" id="KW-0677">Repeat</keyword>
<evidence type="ECO:0000256" key="4">
    <source>
        <dbReference type="SAM" id="MobiDB-lite"/>
    </source>
</evidence>
<dbReference type="InterPro" id="IPR050498">
    <property type="entry name" value="Ycf3"/>
</dbReference>
<gene>
    <name evidence="5" type="ORF">HW115_04660</name>
</gene>
<evidence type="ECO:0000256" key="1">
    <source>
        <dbReference type="ARBA" id="ARBA00022737"/>
    </source>
</evidence>
<evidence type="ECO:0000313" key="5">
    <source>
        <dbReference type="EMBL" id="NWK54888.1"/>
    </source>
</evidence>
<name>A0A851GAU8_9BACT</name>
<dbReference type="PANTHER" id="PTHR44858">
    <property type="entry name" value="TETRATRICOPEPTIDE REPEAT PROTEIN 6"/>
    <property type="match status" value="1"/>
</dbReference>
<proteinExistence type="predicted"/>
<evidence type="ECO:0000313" key="6">
    <source>
        <dbReference type="Proteomes" id="UP000557872"/>
    </source>
</evidence>
<dbReference type="InterPro" id="IPR011990">
    <property type="entry name" value="TPR-like_helical_dom_sf"/>
</dbReference>
<dbReference type="EMBL" id="JACBAZ010000001">
    <property type="protein sequence ID" value="NWK54888.1"/>
    <property type="molecule type" value="Genomic_DNA"/>
</dbReference>
<feature type="repeat" description="TPR" evidence="3">
    <location>
        <begin position="80"/>
        <end position="113"/>
    </location>
</feature>
<dbReference type="AlphaFoldDB" id="A0A851GAU8"/>
<reference evidence="5 6" key="1">
    <citation type="submission" date="2020-07" db="EMBL/GenBank/DDBJ databases">
        <title>Roseicoccus Jingziensis gen. nov., sp. nov., isolated from coastal seawater.</title>
        <authorList>
            <person name="Feng X."/>
        </authorList>
    </citation>
    <scope>NUCLEOTIDE SEQUENCE [LARGE SCALE GENOMIC DNA]</scope>
    <source>
        <strain evidence="5 6">N1E253</strain>
    </source>
</reference>
<dbReference type="InterPro" id="IPR019734">
    <property type="entry name" value="TPR_rpt"/>
</dbReference>
<dbReference type="Proteomes" id="UP000557872">
    <property type="component" value="Unassembled WGS sequence"/>
</dbReference>
<accession>A0A851GAU8</accession>
<dbReference type="PROSITE" id="PS50005">
    <property type="entry name" value="TPR"/>
    <property type="match status" value="1"/>
</dbReference>
<keyword evidence="6" id="KW-1185">Reference proteome</keyword>
<comment type="caution">
    <text evidence="5">The sequence shown here is derived from an EMBL/GenBank/DDBJ whole genome shotgun (WGS) entry which is preliminary data.</text>
</comment>
<dbReference type="Pfam" id="PF13181">
    <property type="entry name" value="TPR_8"/>
    <property type="match status" value="1"/>
</dbReference>
<organism evidence="5 6">
    <name type="scientific">Oceaniferula marina</name>
    <dbReference type="NCBI Taxonomy" id="2748318"/>
    <lineage>
        <taxon>Bacteria</taxon>
        <taxon>Pseudomonadati</taxon>
        <taxon>Verrucomicrobiota</taxon>
        <taxon>Verrucomicrobiia</taxon>
        <taxon>Verrucomicrobiales</taxon>
        <taxon>Verrucomicrobiaceae</taxon>
        <taxon>Oceaniferula</taxon>
    </lineage>
</organism>
<evidence type="ECO:0000256" key="3">
    <source>
        <dbReference type="PROSITE-ProRule" id="PRU00339"/>
    </source>
</evidence>
<dbReference type="RefSeq" id="WP_178931391.1">
    <property type="nucleotide sequence ID" value="NZ_JACBAZ010000001.1"/>
</dbReference>
<evidence type="ECO:0000256" key="2">
    <source>
        <dbReference type="ARBA" id="ARBA00022803"/>
    </source>
</evidence>
<dbReference type="SMART" id="SM00028">
    <property type="entry name" value="TPR"/>
    <property type="match status" value="4"/>
</dbReference>
<dbReference type="PANTHER" id="PTHR44858:SF1">
    <property type="entry name" value="UDP-N-ACETYLGLUCOSAMINE--PEPTIDE N-ACETYLGLUCOSAMINYLTRANSFERASE SPINDLY-RELATED"/>
    <property type="match status" value="1"/>
</dbReference>
<keyword evidence="2 3" id="KW-0802">TPR repeat</keyword>
<feature type="region of interest" description="Disordered" evidence="4">
    <location>
        <begin position="27"/>
        <end position="58"/>
    </location>
</feature>
<dbReference type="SUPFAM" id="SSF48452">
    <property type="entry name" value="TPR-like"/>
    <property type="match status" value="1"/>
</dbReference>
<feature type="compositionally biased region" description="Polar residues" evidence="4">
    <location>
        <begin position="37"/>
        <end position="50"/>
    </location>
</feature>
<dbReference type="Pfam" id="PF00515">
    <property type="entry name" value="TPR_1"/>
    <property type="match status" value="1"/>
</dbReference>
<sequence>MRLALYSIIFLGSVILGLDLMQEVKQMPEPEEPTPHKATNSSPSDQNPAASPSEMPDGHPDFKEALGIYTKAIEEAPDKADGYADRANAYIANHQPALAIVDFDQAIKLDPKNTDYLLQRGYLLFNLNQKEKALADFDKAIGIDSALTKAYVYRAMANFLSQSYQPALDDCLKILEQDPSFTDLHLTIAKCYDGLKQKDKALEHLELYINSSKDAQGIKEAQELKQSLQAPSP</sequence>